<dbReference type="Pfam" id="PF19089">
    <property type="entry name" value="DUF5777"/>
    <property type="match status" value="1"/>
</dbReference>
<evidence type="ECO:0000259" key="2">
    <source>
        <dbReference type="Pfam" id="PF19089"/>
    </source>
</evidence>
<reference evidence="4" key="1">
    <citation type="journal article" date="2019" name="Int. J. Syst. Evol. Microbiol.">
        <title>The Global Catalogue of Microorganisms (GCM) 10K type strain sequencing project: providing services to taxonomists for standard genome sequencing and annotation.</title>
        <authorList>
            <consortium name="The Broad Institute Genomics Platform"/>
            <consortium name="The Broad Institute Genome Sequencing Center for Infectious Disease"/>
            <person name="Wu L."/>
            <person name="Ma J."/>
        </authorList>
    </citation>
    <scope>NUCLEOTIDE SEQUENCE [LARGE SCALE GENOMIC DNA]</scope>
    <source>
        <strain evidence="4">KCTC 52368</strain>
    </source>
</reference>
<sequence>MTIRIILVFAIAFTTAQSLCAQDLLGILEEEQQNGSSFVPPTFKITRIAIGHSTEVRGKGILEVSAFNRFWNLPSDRSQSFIADRMSSRLALEYGISDRLTFGMGGTTFDGLFDGHFKYRVMQRDKNGKGYPFSLTVFQNFRYDSSAFANPDLGRNFSDRTAFTSQILLSKKVSKDFSFQISPTYIHRGESEFENDPNNFFSIGFGARYRLGSHFSLASEYYHTLNPVESIETFNPFAIGVNWELGDIMLQFMLTNAQSIVEDAFILNTRNNFNFRNPNLNFGFNATYVIHFKNRLKDK</sequence>
<evidence type="ECO:0000313" key="4">
    <source>
        <dbReference type="Proteomes" id="UP001597526"/>
    </source>
</evidence>
<proteinExistence type="predicted"/>
<dbReference type="Proteomes" id="UP001597526">
    <property type="component" value="Unassembled WGS sequence"/>
</dbReference>
<dbReference type="RefSeq" id="WP_377766295.1">
    <property type="nucleotide sequence ID" value="NZ_JBHULB010000008.1"/>
</dbReference>
<feature type="chain" id="PRO_5046952140" evidence="1">
    <location>
        <begin position="22"/>
        <end position="299"/>
    </location>
</feature>
<accession>A0ABW5MTN8</accession>
<feature type="domain" description="DUF5777" evidence="2">
    <location>
        <begin position="43"/>
        <end position="289"/>
    </location>
</feature>
<feature type="signal peptide" evidence="1">
    <location>
        <begin position="1"/>
        <end position="21"/>
    </location>
</feature>
<dbReference type="EMBL" id="JBHULB010000008">
    <property type="protein sequence ID" value="MFD2586715.1"/>
    <property type="molecule type" value="Genomic_DNA"/>
</dbReference>
<protein>
    <submittedName>
        <fullName evidence="3">DUF5777 family beta-barrel protein</fullName>
    </submittedName>
</protein>
<evidence type="ECO:0000313" key="3">
    <source>
        <dbReference type="EMBL" id="MFD2586715.1"/>
    </source>
</evidence>
<organism evidence="3 4">
    <name type="scientific">Croceitalea marina</name>
    <dbReference type="NCBI Taxonomy" id="1775166"/>
    <lineage>
        <taxon>Bacteria</taxon>
        <taxon>Pseudomonadati</taxon>
        <taxon>Bacteroidota</taxon>
        <taxon>Flavobacteriia</taxon>
        <taxon>Flavobacteriales</taxon>
        <taxon>Flavobacteriaceae</taxon>
        <taxon>Croceitalea</taxon>
    </lineage>
</organism>
<comment type="caution">
    <text evidence="3">The sequence shown here is derived from an EMBL/GenBank/DDBJ whole genome shotgun (WGS) entry which is preliminary data.</text>
</comment>
<keyword evidence="1" id="KW-0732">Signal</keyword>
<gene>
    <name evidence="3" type="ORF">ACFSQJ_07215</name>
</gene>
<evidence type="ECO:0000256" key="1">
    <source>
        <dbReference type="SAM" id="SignalP"/>
    </source>
</evidence>
<name>A0ABW5MTN8_9FLAO</name>
<dbReference type="InterPro" id="IPR045916">
    <property type="entry name" value="DUF5777"/>
</dbReference>
<keyword evidence="4" id="KW-1185">Reference proteome</keyword>